<proteinExistence type="predicted"/>
<name>A0A195BBM7_9HYME</name>
<feature type="compositionally biased region" description="Basic and acidic residues" evidence="1">
    <location>
        <begin position="199"/>
        <end position="210"/>
    </location>
</feature>
<feature type="region of interest" description="Disordered" evidence="1">
    <location>
        <begin position="189"/>
        <end position="234"/>
    </location>
</feature>
<organism evidence="2 3">
    <name type="scientific">Atta colombica</name>
    <dbReference type="NCBI Taxonomy" id="520822"/>
    <lineage>
        <taxon>Eukaryota</taxon>
        <taxon>Metazoa</taxon>
        <taxon>Ecdysozoa</taxon>
        <taxon>Arthropoda</taxon>
        <taxon>Hexapoda</taxon>
        <taxon>Insecta</taxon>
        <taxon>Pterygota</taxon>
        <taxon>Neoptera</taxon>
        <taxon>Endopterygota</taxon>
        <taxon>Hymenoptera</taxon>
        <taxon>Apocrita</taxon>
        <taxon>Aculeata</taxon>
        <taxon>Formicoidea</taxon>
        <taxon>Formicidae</taxon>
        <taxon>Myrmicinae</taxon>
        <taxon>Atta</taxon>
    </lineage>
</organism>
<dbReference type="AlphaFoldDB" id="A0A195BBM7"/>
<feature type="compositionally biased region" description="Basic and acidic residues" evidence="1">
    <location>
        <begin position="141"/>
        <end position="150"/>
    </location>
</feature>
<evidence type="ECO:0000313" key="3">
    <source>
        <dbReference type="Proteomes" id="UP000078540"/>
    </source>
</evidence>
<gene>
    <name evidence="2" type="ORF">ALC53_07584</name>
</gene>
<reference evidence="2 3" key="1">
    <citation type="submission" date="2015-09" db="EMBL/GenBank/DDBJ databases">
        <title>Atta colombica WGS genome.</title>
        <authorList>
            <person name="Nygaard S."/>
            <person name="Hu H."/>
            <person name="Boomsma J."/>
            <person name="Zhang G."/>
        </authorList>
    </citation>
    <scope>NUCLEOTIDE SEQUENCE [LARGE SCALE GENOMIC DNA]</scope>
    <source>
        <strain evidence="2">Treedump-2</strain>
        <tissue evidence="2">Whole body</tissue>
    </source>
</reference>
<feature type="compositionally biased region" description="Gly residues" evidence="1">
    <location>
        <begin position="214"/>
        <end position="224"/>
    </location>
</feature>
<evidence type="ECO:0000313" key="2">
    <source>
        <dbReference type="EMBL" id="KYM81943.1"/>
    </source>
</evidence>
<protein>
    <submittedName>
        <fullName evidence="2">Uncharacterized protein</fullName>
    </submittedName>
</protein>
<feature type="region of interest" description="Disordered" evidence="1">
    <location>
        <begin position="141"/>
        <end position="168"/>
    </location>
</feature>
<dbReference type="Proteomes" id="UP000078540">
    <property type="component" value="Unassembled WGS sequence"/>
</dbReference>
<accession>A0A195BBM7</accession>
<dbReference type="EMBL" id="KQ976526">
    <property type="protein sequence ID" value="KYM81943.1"/>
    <property type="molecule type" value="Genomic_DNA"/>
</dbReference>
<sequence length="234" mass="25707">MLPKSNSVIDTPAIQLRDQLVIKKFTKRKGKKIHEVSGSNERERNRRREDFYENSVSRAFLCCKSSWKPGSNNGSGPPRDIQPLGAFACISIRYPFPGGREESPQSSRRVEAERRLLCTSVHAPGAILVEVSESRRLHGCRDQLHDDRPSPFHGHSKGSKRDGGALLPPCTVLSDKRRLRHAMQNDPIIAAGETGILGSRDEGADKDPLRSGRGSYGDKGGKSGIQGNAAARYP</sequence>
<evidence type="ECO:0000256" key="1">
    <source>
        <dbReference type="SAM" id="MobiDB-lite"/>
    </source>
</evidence>
<keyword evidence="3" id="KW-1185">Reference proteome</keyword>